<organism evidence="3 4">
    <name type="scientific">Stanieria cyanosphaera (strain ATCC 29371 / PCC 7437)</name>
    <dbReference type="NCBI Taxonomy" id="111780"/>
    <lineage>
        <taxon>Bacteria</taxon>
        <taxon>Bacillati</taxon>
        <taxon>Cyanobacteriota</taxon>
        <taxon>Cyanophyceae</taxon>
        <taxon>Pleurocapsales</taxon>
        <taxon>Dermocarpellaceae</taxon>
        <taxon>Stanieria</taxon>
    </lineage>
</organism>
<dbReference type="HOGENOM" id="CLU_413813_0_0_3"/>
<dbReference type="EMBL" id="CP003653">
    <property type="protein sequence ID" value="AFZ34972.1"/>
    <property type="molecule type" value="Genomic_DNA"/>
</dbReference>
<dbReference type="Gene3D" id="3.20.20.80">
    <property type="entry name" value="Glycosidases"/>
    <property type="match status" value="1"/>
</dbReference>
<dbReference type="PROSITE" id="PS51175">
    <property type="entry name" value="CBM6"/>
    <property type="match status" value="2"/>
</dbReference>
<dbReference type="InterPro" id="IPR017853">
    <property type="entry name" value="GH"/>
</dbReference>
<evidence type="ECO:0000313" key="3">
    <source>
        <dbReference type="EMBL" id="AFZ34972.1"/>
    </source>
</evidence>
<feature type="domain" description="CBM6" evidence="2">
    <location>
        <begin position="41"/>
        <end position="178"/>
    </location>
</feature>
<evidence type="ECO:0000313" key="4">
    <source>
        <dbReference type="Proteomes" id="UP000010473"/>
    </source>
</evidence>
<feature type="domain" description="CBM6" evidence="2">
    <location>
        <begin position="200"/>
        <end position="337"/>
    </location>
</feature>
<dbReference type="RefSeq" id="WP_015192644.1">
    <property type="nucleotide sequence ID" value="NC_019748.1"/>
</dbReference>
<reference evidence="4" key="1">
    <citation type="journal article" date="2013" name="Proc. Natl. Acad. Sci. U.S.A.">
        <title>Improving the coverage of the cyanobacterial phylum using diversity-driven genome sequencing.</title>
        <authorList>
            <person name="Shih P.M."/>
            <person name="Wu D."/>
            <person name="Latifi A."/>
            <person name="Axen S.D."/>
            <person name="Fewer D.P."/>
            <person name="Talla E."/>
            <person name="Calteau A."/>
            <person name="Cai F."/>
            <person name="Tandeau de Marsac N."/>
            <person name="Rippka R."/>
            <person name="Herdman M."/>
            <person name="Sivonen K."/>
            <person name="Coursin T."/>
            <person name="Laurent T."/>
            <person name="Goodwin L."/>
            <person name="Nolan M."/>
            <person name="Davenport K.W."/>
            <person name="Han C.S."/>
            <person name="Rubin E.M."/>
            <person name="Eisen J.A."/>
            <person name="Woyke T."/>
            <person name="Gugger M."/>
            <person name="Kerfeld C.A."/>
        </authorList>
    </citation>
    <scope>NUCLEOTIDE SEQUENCE [LARGE SCALE GENOMIC DNA]</scope>
    <source>
        <strain evidence="4">ATCC 29371 / PCC 7437</strain>
    </source>
</reference>
<dbReference type="OrthoDB" id="468550at2"/>
<dbReference type="eggNOG" id="COG2730">
    <property type="taxonomic scope" value="Bacteria"/>
</dbReference>
<dbReference type="eggNOG" id="COG2273">
    <property type="taxonomic scope" value="Bacteria"/>
</dbReference>
<dbReference type="Proteomes" id="UP000010473">
    <property type="component" value="Chromosome"/>
</dbReference>
<proteinExistence type="predicted"/>
<dbReference type="SMART" id="SM00606">
    <property type="entry name" value="CBD_IV"/>
    <property type="match status" value="2"/>
</dbReference>
<sequence>MDIQSGIDFGTNTVTGIDTNVEPLLQQSSFNEMSQMITNGARIEAESFSSYYDLDPLNQGNQYRYDEGVDIEQTTDEGGGYNVGWLENGEWLEYTTNVTEGTYDIKVRVASAIEDPGSLQVKLGDELLGTVDITGTGGWQNWQTLTIEDVQLAGSQEQSLRLEVKDGGLFNINWLEFESVGNSGKQSSFNEMSQMINNGARIEAESFSSYYDLDPLNQGNQYRYDEGVDIEQTKDEGGGYNVGWLENGEWLEYTTNVTEGTYDIKVRVASAIEDPGSLQVKLGNELLGTVDVTGTGGWQNWQTLKIEGIQIPAGQEQLLRLEVKDGGLFNINWLEFESVDNSANVDRNHNHNHDHSQDECHLQVDGRFLYDANGEKVIMRGIESVVRYGQYQGSGEWNDPYENGSLIDGNGDNVAEIAKTGANAIRLIGGRPEEFERAIEKAIENNLWVSIGHVDFRDTKVMEIIKKYECYVTLHAQGEVVHEDENKWREDSIKAIQEIRELGYEAPIEITAGFYGQRFEMILNQGQAIFDADPLKNVVFVTQAYSEIENRGGMSANLDKLKNFPVPVFVGASNFGLGLENGYGNNSNTYKQVWEGTQTRDLSSFYWVWSDAGYGDVISSNRKFDGLTSVGKYLVYDSPANLSSHAPKTEWLLDSELLLQSNL</sequence>
<gene>
    <name evidence="3" type="ordered locus">Sta7437_1405</name>
</gene>
<protein>
    <submittedName>
        <fullName evidence="3">Carbohydrate binding family 6</fullName>
    </submittedName>
</protein>
<dbReference type="SUPFAM" id="SSF51445">
    <property type="entry name" value="(Trans)glycosidases"/>
    <property type="match status" value="1"/>
</dbReference>
<evidence type="ECO:0000256" key="1">
    <source>
        <dbReference type="ARBA" id="ARBA00022729"/>
    </source>
</evidence>
<dbReference type="InterPro" id="IPR005084">
    <property type="entry name" value="CBM6"/>
</dbReference>
<dbReference type="STRING" id="111780.Sta7437_1405"/>
<dbReference type="CDD" id="cd04080">
    <property type="entry name" value="CBM6_cellulase-like"/>
    <property type="match status" value="2"/>
</dbReference>
<name>K9XTH9_STAC7</name>
<dbReference type="AlphaFoldDB" id="K9XTH9"/>
<dbReference type="GO" id="GO:0030246">
    <property type="term" value="F:carbohydrate binding"/>
    <property type="evidence" value="ECO:0007669"/>
    <property type="project" value="InterPro"/>
</dbReference>
<keyword evidence="1" id="KW-0732">Signal</keyword>
<dbReference type="SUPFAM" id="SSF49785">
    <property type="entry name" value="Galactose-binding domain-like"/>
    <property type="match status" value="2"/>
</dbReference>
<dbReference type="Pfam" id="PF03422">
    <property type="entry name" value="CBM_6"/>
    <property type="match status" value="2"/>
</dbReference>
<dbReference type="Gene3D" id="2.60.120.260">
    <property type="entry name" value="Galactose-binding domain-like"/>
    <property type="match status" value="2"/>
</dbReference>
<dbReference type="KEGG" id="scs:Sta7437_1405"/>
<accession>K9XTH9</accession>
<keyword evidence="4" id="KW-1185">Reference proteome</keyword>
<dbReference type="InterPro" id="IPR006584">
    <property type="entry name" value="Cellulose-bd_IV"/>
</dbReference>
<evidence type="ECO:0000259" key="2">
    <source>
        <dbReference type="PROSITE" id="PS51175"/>
    </source>
</evidence>
<dbReference type="InterPro" id="IPR008979">
    <property type="entry name" value="Galactose-bd-like_sf"/>
</dbReference>